<name>A0ABX0GYH7_9ACTN</name>
<dbReference type="PANTHER" id="PTHR12215:SF10">
    <property type="entry name" value="L-AMINOADIPATE-SEMIALDEHYDE DEHYDROGENASE-PHOSPHOPANTETHEINYL TRANSFERASE"/>
    <property type="match status" value="1"/>
</dbReference>
<comment type="caution">
    <text evidence="5">The sequence shown here is derived from an EMBL/GenBank/DDBJ whole genome shotgun (WGS) entry which is preliminary data.</text>
</comment>
<dbReference type="RefSeq" id="WP_166284522.1">
    <property type="nucleotide sequence ID" value="NZ_JAANNP010000084.1"/>
</dbReference>
<dbReference type="InterPro" id="IPR050559">
    <property type="entry name" value="P-Pant_transferase_sf"/>
</dbReference>
<sequence length="276" mass="29131">MTVVDRTRPGRRGSPELRAGPQVADRDGGPPVLLWSWSLDELGETLRRHACGATLSPEEAARAARFRSRRTADDYVTSHLAARVALAEVLGVPSGDVVLGRLPCPGCGDAHHGPPGVLEPRSDWRISLSRTRGYAVLAALEGAPLGVDVEAPRALSVDVLADVTLTPAERSHLLALPAPAQLAGFYRTWTRKEAVLKAIGVGIAGGVDTIDVRADLDGAVLVRHGVGSESVEWLVRDLDLGHGLVAAVAQPSDSAGQVHPRDIFQSSLFRAGQNGD</sequence>
<comment type="similarity">
    <text evidence="1">Belongs to the P-Pant transferase superfamily. Gsp/Sfp/HetI/AcpT family.</text>
</comment>
<evidence type="ECO:0000259" key="4">
    <source>
        <dbReference type="Pfam" id="PF01648"/>
    </source>
</evidence>
<feature type="region of interest" description="Disordered" evidence="3">
    <location>
        <begin position="1"/>
        <end position="25"/>
    </location>
</feature>
<keyword evidence="2 5" id="KW-0808">Transferase</keyword>
<evidence type="ECO:0000313" key="6">
    <source>
        <dbReference type="Proteomes" id="UP000800981"/>
    </source>
</evidence>
<organism evidence="5 6">
    <name type="scientific">Motilibacter deserti</name>
    <dbReference type="NCBI Taxonomy" id="2714956"/>
    <lineage>
        <taxon>Bacteria</taxon>
        <taxon>Bacillati</taxon>
        <taxon>Actinomycetota</taxon>
        <taxon>Actinomycetes</taxon>
        <taxon>Motilibacterales</taxon>
        <taxon>Motilibacteraceae</taxon>
        <taxon>Motilibacter</taxon>
    </lineage>
</organism>
<reference evidence="5 6" key="1">
    <citation type="submission" date="2020-03" db="EMBL/GenBank/DDBJ databases">
        <title>Two novel Motilibacter sp.</title>
        <authorList>
            <person name="Liu S."/>
        </authorList>
    </citation>
    <scope>NUCLEOTIDE SEQUENCE [LARGE SCALE GENOMIC DNA]</scope>
    <source>
        <strain evidence="5 6">E257</strain>
    </source>
</reference>
<dbReference type="Proteomes" id="UP000800981">
    <property type="component" value="Unassembled WGS sequence"/>
</dbReference>
<evidence type="ECO:0000256" key="2">
    <source>
        <dbReference type="ARBA" id="ARBA00022679"/>
    </source>
</evidence>
<evidence type="ECO:0000256" key="1">
    <source>
        <dbReference type="ARBA" id="ARBA00010990"/>
    </source>
</evidence>
<dbReference type="InterPro" id="IPR037143">
    <property type="entry name" value="4-PPantetheinyl_Trfase_dom_sf"/>
</dbReference>
<accession>A0ABX0GYH7</accession>
<dbReference type="SUPFAM" id="SSF56214">
    <property type="entry name" value="4'-phosphopantetheinyl transferase"/>
    <property type="match status" value="2"/>
</dbReference>
<dbReference type="Pfam" id="PF01648">
    <property type="entry name" value="ACPS"/>
    <property type="match status" value="1"/>
</dbReference>
<evidence type="ECO:0000256" key="3">
    <source>
        <dbReference type="SAM" id="MobiDB-lite"/>
    </source>
</evidence>
<dbReference type="InterPro" id="IPR008278">
    <property type="entry name" value="4-PPantetheinyl_Trfase_dom"/>
</dbReference>
<proteinExistence type="inferred from homology"/>
<protein>
    <submittedName>
        <fullName evidence="5">4'-phosphopantetheinyl transferase superfamily protein</fullName>
    </submittedName>
</protein>
<feature type="domain" description="4'-phosphopantetheinyl transferase" evidence="4">
    <location>
        <begin position="144"/>
        <end position="248"/>
    </location>
</feature>
<dbReference type="PANTHER" id="PTHR12215">
    <property type="entry name" value="PHOSPHOPANTETHEINE TRANSFERASE"/>
    <property type="match status" value="1"/>
</dbReference>
<dbReference type="Gene3D" id="3.90.470.20">
    <property type="entry name" value="4'-phosphopantetheinyl transferase domain"/>
    <property type="match status" value="2"/>
</dbReference>
<keyword evidence="6" id="KW-1185">Reference proteome</keyword>
<dbReference type="EMBL" id="JAANNP010000084">
    <property type="protein sequence ID" value="NHC16046.1"/>
    <property type="molecule type" value="Genomic_DNA"/>
</dbReference>
<evidence type="ECO:0000313" key="5">
    <source>
        <dbReference type="EMBL" id="NHC16046.1"/>
    </source>
</evidence>
<gene>
    <name evidence="5" type="ORF">G9H71_19865</name>
</gene>
<dbReference type="GO" id="GO:0016740">
    <property type="term" value="F:transferase activity"/>
    <property type="evidence" value="ECO:0007669"/>
    <property type="project" value="UniProtKB-KW"/>
</dbReference>